<dbReference type="Pfam" id="PF08242">
    <property type="entry name" value="Methyltransf_12"/>
    <property type="match status" value="1"/>
</dbReference>
<accession>A0A7J5U5V2</accession>
<dbReference type="InterPro" id="IPR013217">
    <property type="entry name" value="Methyltransf_12"/>
</dbReference>
<keyword evidence="3" id="KW-1185">Reference proteome</keyword>
<dbReference type="CDD" id="cd02440">
    <property type="entry name" value="AdoMet_MTases"/>
    <property type="match status" value="1"/>
</dbReference>
<evidence type="ECO:0000259" key="1">
    <source>
        <dbReference type="Pfam" id="PF08242"/>
    </source>
</evidence>
<comment type="caution">
    <text evidence="2">The sequence shown here is derived from an EMBL/GenBank/DDBJ whole genome shotgun (WGS) entry which is preliminary data.</text>
</comment>
<protein>
    <submittedName>
        <fullName evidence="2">Methyltransferase domain-containing protein</fullName>
    </submittedName>
</protein>
<reference evidence="2 3" key="1">
    <citation type="submission" date="2019-10" db="EMBL/GenBank/DDBJ databases">
        <title>Rudanella paleaurantiibacter sp. nov., isolated from sludge.</title>
        <authorList>
            <person name="Xu S.Q."/>
        </authorList>
    </citation>
    <scope>NUCLEOTIDE SEQUENCE [LARGE SCALE GENOMIC DNA]</scope>
    <source>
        <strain evidence="2 3">HX-22-17</strain>
    </source>
</reference>
<proteinExistence type="predicted"/>
<dbReference type="PANTHER" id="PTHR43861">
    <property type="entry name" value="TRANS-ACONITATE 2-METHYLTRANSFERASE-RELATED"/>
    <property type="match status" value="1"/>
</dbReference>
<dbReference type="GO" id="GO:0008168">
    <property type="term" value="F:methyltransferase activity"/>
    <property type="evidence" value="ECO:0007669"/>
    <property type="project" value="UniProtKB-KW"/>
</dbReference>
<keyword evidence="2" id="KW-0489">Methyltransferase</keyword>
<gene>
    <name evidence="2" type="ORF">F5984_03755</name>
</gene>
<dbReference type="EMBL" id="WELI01000001">
    <property type="protein sequence ID" value="KAB7733063.1"/>
    <property type="molecule type" value="Genomic_DNA"/>
</dbReference>
<organism evidence="2 3">
    <name type="scientific">Rudanella paleaurantiibacter</name>
    <dbReference type="NCBI Taxonomy" id="2614655"/>
    <lineage>
        <taxon>Bacteria</taxon>
        <taxon>Pseudomonadati</taxon>
        <taxon>Bacteroidota</taxon>
        <taxon>Cytophagia</taxon>
        <taxon>Cytophagales</taxon>
        <taxon>Cytophagaceae</taxon>
        <taxon>Rudanella</taxon>
    </lineage>
</organism>
<dbReference type="Proteomes" id="UP000488299">
    <property type="component" value="Unassembled WGS sequence"/>
</dbReference>
<dbReference type="AlphaFoldDB" id="A0A7J5U5V2"/>
<evidence type="ECO:0000313" key="2">
    <source>
        <dbReference type="EMBL" id="KAB7733063.1"/>
    </source>
</evidence>
<dbReference type="RefSeq" id="WP_152122881.1">
    <property type="nucleotide sequence ID" value="NZ_WELI01000001.1"/>
</dbReference>
<name>A0A7J5U5V2_9BACT</name>
<sequence length="212" mass="24037">MSESVPTAKSQGPLAGISSFFNRKILRTDRSRWNYQYEKGLWDGLENLDELARFSVLAGYVQFLKPNNPAILEIGCGEGIMAQRIGRQHYGSYLGTDVADTAIERARQRFGDEQTQFEAVDMNNLRTEQKFDVIIFNEAIYYLEPMVDKLVTQYAPMLKPDGLLIISMNTGRHANSEARWKEIEAGFATVDSTFVKTDKNGWDVKVLRPLTA</sequence>
<dbReference type="Gene3D" id="3.40.50.150">
    <property type="entry name" value="Vaccinia Virus protein VP39"/>
    <property type="match status" value="1"/>
</dbReference>
<dbReference type="GO" id="GO:0032259">
    <property type="term" value="P:methylation"/>
    <property type="evidence" value="ECO:0007669"/>
    <property type="project" value="UniProtKB-KW"/>
</dbReference>
<dbReference type="SUPFAM" id="SSF53335">
    <property type="entry name" value="S-adenosyl-L-methionine-dependent methyltransferases"/>
    <property type="match status" value="1"/>
</dbReference>
<feature type="domain" description="Methyltransferase type 12" evidence="1">
    <location>
        <begin position="72"/>
        <end position="164"/>
    </location>
</feature>
<keyword evidence="2" id="KW-0808">Transferase</keyword>
<dbReference type="InterPro" id="IPR029063">
    <property type="entry name" value="SAM-dependent_MTases_sf"/>
</dbReference>
<evidence type="ECO:0000313" key="3">
    <source>
        <dbReference type="Proteomes" id="UP000488299"/>
    </source>
</evidence>